<evidence type="ECO:0000313" key="2">
    <source>
        <dbReference type="EMBL" id="GAA4892203.1"/>
    </source>
</evidence>
<sequence length="473" mass="52259">MTKDNDRRRQIDELADQLISESGGIDGLLQRLGVGPAFAMPELRQPTLLARRVKRVAYVLWIRLDDVEPEIWRQVVVPSDMTLKDFHEVMQAVMGWADSHLHAFRMGPGELARDVAAFVTELDIEEGEEGTKEADVRLDEVLGELGHRLYYEYDFGDGWEHTVILESIQPWEGIFAEVRCLAGQGACPLEDVGGVPGHQQLLDVLAGRTHDVDPEWAQTLREWAPPGYDPDHFDSDEANEAIKALEWPTMEGWHPEVVGLCVRLSAVQPTLVRQLGAAVDRQPLASDEEVEEALADLRLLLERVGADGIKLTQAGYLPPAVVKELFAGLSPALAHNHPFKPTTEVNTAPVLFLRESAMALGLVRRYKGSLVLTPKGRKVAARPELLWQTIVDAVPLGKEKYEVDAGLILLLGAAAGRDDYRDRGLYGALFEAAGWRVDGPPDVGFRHAAESTKMLLRLLGDNAGVAARLIRRA</sequence>
<dbReference type="Pfam" id="PF07929">
    <property type="entry name" value="PRiA4_ORF3"/>
    <property type="match status" value="1"/>
</dbReference>
<protein>
    <recommendedName>
        <fullName evidence="1">Plasmid pRiA4b Orf3-like domain-containing protein</fullName>
    </recommendedName>
</protein>
<accession>A0ABP9F1Q6</accession>
<dbReference type="RefSeq" id="WP_345578927.1">
    <property type="nucleotide sequence ID" value="NZ_BAABLV010000010.1"/>
</dbReference>
<feature type="domain" description="Plasmid pRiA4b Orf3-like" evidence="1">
    <location>
        <begin position="57"/>
        <end position="236"/>
    </location>
</feature>
<dbReference type="InterPro" id="IPR012912">
    <property type="entry name" value="Plasmid_pRiA4b_Orf3-like"/>
</dbReference>
<dbReference type="SUPFAM" id="SSF159941">
    <property type="entry name" value="MM3350-like"/>
    <property type="match status" value="1"/>
</dbReference>
<comment type="caution">
    <text evidence="2">The sequence shown here is derived from an EMBL/GenBank/DDBJ whole genome shotgun (WGS) entry which is preliminary data.</text>
</comment>
<dbReference type="Proteomes" id="UP001501521">
    <property type="component" value="Unassembled WGS sequence"/>
</dbReference>
<dbReference type="InterPro" id="IPR024047">
    <property type="entry name" value="MM3350-like_sf"/>
</dbReference>
<dbReference type="PANTHER" id="PTHR41878:SF1">
    <property type="entry name" value="TNPR PROTEIN"/>
    <property type="match status" value="1"/>
</dbReference>
<keyword evidence="3" id="KW-1185">Reference proteome</keyword>
<dbReference type="EMBL" id="BAABLV010000010">
    <property type="protein sequence ID" value="GAA4892203.1"/>
    <property type="molecule type" value="Genomic_DNA"/>
</dbReference>
<dbReference type="Gene3D" id="3.10.290.30">
    <property type="entry name" value="MM3350-like"/>
    <property type="match status" value="1"/>
</dbReference>
<reference evidence="3" key="1">
    <citation type="journal article" date="2019" name="Int. J. Syst. Evol. Microbiol.">
        <title>The Global Catalogue of Microorganisms (GCM) 10K type strain sequencing project: providing services to taxonomists for standard genome sequencing and annotation.</title>
        <authorList>
            <consortium name="The Broad Institute Genomics Platform"/>
            <consortium name="The Broad Institute Genome Sequencing Center for Infectious Disease"/>
            <person name="Wu L."/>
            <person name="Ma J."/>
        </authorList>
    </citation>
    <scope>NUCLEOTIDE SEQUENCE [LARGE SCALE GENOMIC DNA]</scope>
    <source>
        <strain evidence="3">JCM 19125</strain>
    </source>
</reference>
<evidence type="ECO:0000313" key="3">
    <source>
        <dbReference type="Proteomes" id="UP001501521"/>
    </source>
</evidence>
<proteinExistence type="predicted"/>
<dbReference type="PANTHER" id="PTHR41878">
    <property type="entry name" value="LEXA REPRESSOR-RELATED"/>
    <property type="match status" value="1"/>
</dbReference>
<name>A0ABP9F1Q6_9ACTN</name>
<gene>
    <name evidence="2" type="ORF">GCM10025789_06460</name>
</gene>
<evidence type="ECO:0000259" key="1">
    <source>
        <dbReference type="Pfam" id="PF07929"/>
    </source>
</evidence>
<organism evidence="2 3">
    <name type="scientific">Tessaracoccus lubricantis</name>
    <dbReference type="NCBI Taxonomy" id="545543"/>
    <lineage>
        <taxon>Bacteria</taxon>
        <taxon>Bacillati</taxon>
        <taxon>Actinomycetota</taxon>
        <taxon>Actinomycetes</taxon>
        <taxon>Propionibacteriales</taxon>
        <taxon>Propionibacteriaceae</taxon>
        <taxon>Tessaracoccus</taxon>
    </lineage>
</organism>